<organism evidence="2 3">
    <name type="scientific">Vibrio stylophorae</name>
    <dbReference type="NCBI Taxonomy" id="659351"/>
    <lineage>
        <taxon>Bacteria</taxon>
        <taxon>Pseudomonadati</taxon>
        <taxon>Pseudomonadota</taxon>
        <taxon>Gammaproteobacteria</taxon>
        <taxon>Vibrionales</taxon>
        <taxon>Vibrionaceae</taxon>
        <taxon>Vibrio</taxon>
    </lineage>
</organism>
<dbReference type="Proteomes" id="UP000838672">
    <property type="component" value="Unassembled WGS sequence"/>
</dbReference>
<protein>
    <submittedName>
        <fullName evidence="2">2-methoxy-6-polyprenyl-1,4-benzoquinol methylase, mitochondrial</fullName>
        <ecNumber evidence="2">2.1.1.163</ecNumber>
    </submittedName>
</protein>
<evidence type="ECO:0000259" key="1">
    <source>
        <dbReference type="Pfam" id="PF13649"/>
    </source>
</evidence>
<dbReference type="Gene3D" id="2.20.130.10">
    <property type="entry name" value="CAC2371-like domains"/>
    <property type="match status" value="1"/>
</dbReference>
<keyword evidence="2" id="KW-0489">Methyltransferase</keyword>
<accession>A0ABM8ZSW6</accession>
<gene>
    <name evidence="2" type="primary">COQ5_2</name>
    <name evidence="2" type="ORF">VST7929_01113</name>
</gene>
<dbReference type="InterPro" id="IPR029063">
    <property type="entry name" value="SAM-dependent_MTases_sf"/>
</dbReference>
<sequence>MNTPTSNALYTDLSRYYDLMCTDIDYAAQSHCISRFDQLFGNGGKRHLDLACGTGQHIRHLIDKGYQSQGLDLNQPMLELAQQRCPEASFSLQNICDFTVDTQLDLITCFLYSIHYSGNLENLKQCLQQVYLALHEGGLFCFNVVEKNLIRNDSFVRHSVHHEGSEFTFQSGWYYSGKGDTQALKLSVDRKTQDATHVWHDEHPMVAISFAELTALLEPQFDVHLFEHNYDTLQPWNGESGNALFVCVKRPLA</sequence>
<proteinExistence type="predicted"/>
<dbReference type="SUPFAM" id="SSF53335">
    <property type="entry name" value="S-adenosyl-L-methionine-dependent methyltransferases"/>
    <property type="match status" value="1"/>
</dbReference>
<dbReference type="EC" id="2.1.1.163" evidence="2"/>
<dbReference type="Gene3D" id="3.40.50.150">
    <property type="entry name" value="Vaccinia Virus protein VP39"/>
    <property type="match status" value="1"/>
</dbReference>
<dbReference type="Pfam" id="PF13649">
    <property type="entry name" value="Methyltransf_25"/>
    <property type="match status" value="1"/>
</dbReference>
<dbReference type="InterPro" id="IPR041698">
    <property type="entry name" value="Methyltransf_25"/>
</dbReference>
<comment type="caution">
    <text evidence="2">The sequence shown here is derived from an EMBL/GenBank/DDBJ whole genome shotgun (WGS) entry which is preliminary data.</text>
</comment>
<dbReference type="CDD" id="cd02440">
    <property type="entry name" value="AdoMet_MTases"/>
    <property type="match status" value="1"/>
</dbReference>
<evidence type="ECO:0000313" key="3">
    <source>
        <dbReference type="Proteomes" id="UP000838672"/>
    </source>
</evidence>
<dbReference type="GO" id="GO:0032259">
    <property type="term" value="P:methylation"/>
    <property type="evidence" value="ECO:0007669"/>
    <property type="project" value="UniProtKB-KW"/>
</dbReference>
<keyword evidence="2" id="KW-0808">Transferase</keyword>
<keyword evidence="3" id="KW-1185">Reference proteome</keyword>
<reference evidence="2" key="1">
    <citation type="submission" date="2021-11" db="EMBL/GenBank/DDBJ databases">
        <authorList>
            <person name="Rodrigo-Torres L."/>
            <person name="Arahal R. D."/>
            <person name="Lucena T."/>
        </authorList>
    </citation>
    <scope>NUCLEOTIDE SEQUENCE</scope>
    <source>
        <strain evidence="2">CECT 7929</strain>
    </source>
</reference>
<feature type="domain" description="Methyltransferase" evidence="1">
    <location>
        <begin position="48"/>
        <end position="138"/>
    </location>
</feature>
<evidence type="ECO:0000313" key="2">
    <source>
        <dbReference type="EMBL" id="CAH0533249.1"/>
    </source>
</evidence>
<name>A0ABM8ZSW6_9VIBR</name>
<dbReference type="EMBL" id="CAKLDI010000001">
    <property type="protein sequence ID" value="CAH0533249.1"/>
    <property type="molecule type" value="Genomic_DNA"/>
</dbReference>
<dbReference type="GO" id="GO:0043770">
    <property type="term" value="F:demethylmenaquinone methyltransferase activity"/>
    <property type="evidence" value="ECO:0007669"/>
    <property type="project" value="UniProtKB-EC"/>
</dbReference>